<reference evidence="3" key="1">
    <citation type="submission" date="2020-04" db="EMBL/GenBank/DDBJ databases">
        <title>Nitratireductor sp. nov. isolated from mangrove soil.</title>
        <authorList>
            <person name="Ye Y."/>
        </authorList>
    </citation>
    <scope>NUCLEOTIDE SEQUENCE</scope>
    <source>
        <strain evidence="3">SY7</strain>
    </source>
</reference>
<feature type="transmembrane region" description="Helical" evidence="1">
    <location>
        <begin position="12"/>
        <end position="28"/>
    </location>
</feature>
<dbReference type="InterPro" id="IPR050879">
    <property type="entry name" value="Acyltransferase_3"/>
</dbReference>
<dbReference type="PANTHER" id="PTHR23028:SF53">
    <property type="entry name" value="ACYL_TRANSF_3 DOMAIN-CONTAINING PROTEIN"/>
    <property type="match status" value="1"/>
</dbReference>
<evidence type="ECO:0000259" key="2">
    <source>
        <dbReference type="Pfam" id="PF01757"/>
    </source>
</evidence>
<feature type="transmembrane region" description="Helical" evidence="1">
    <location>
        <begin position="204"/>
        <end position="222"/>
    </location>
</feature>
<evidence type="ECO:0000313" key="3">
    <source>
        <dbReference type="EMBL" id="QDZ02154.1"/>
    </source>
</evidence>
<feature type="transmembrane region" description="Helical" evidence="1">
    <location>
        <begin position="229"/>
        <end position="247"/>
    </location>
</feature>
<keyword evidence="1" id="KW-0812">Transmembrane</keyword>
<dbReference type="AlphaFoldDB" id="A0A5B8L2C3"/>
<evidence type="ECO:0000256" key="1">
    <source>
        <dbReference type="SAM" id="Phobius"/>
    </source>
</evidence>
<feature type="domain" description="Acyltransferase 3" evidence="2">
    <location>
        <begin position="12"/>
        <end position="335"/>
    </location>
</feature>
<feature type="transmembrane region" description="Helical" evidence="1">
    <location>
        <begin position="142"/>
        <end position="165"/>
    </location>
</feature>
<dbReference type="OrthoDB" id="9796461at2"/>
<feature type="transmembrane region" description="Helical" evidence="1">
    <location>
        <begin position="86"/>
        <end position="109"/>
    </location>
</feature>
<gene>
    <name evidence="3" type="ORF">FQ775_18185</name>
</gene>
<evidence type="ECO:0000313" key="4">
    <source>
        <dbReference type="Proteomes" id="UP000321389"/>
    </source>
</evidence>
<organism evidence="3 4">
    <name type="scientific">Nitratireductor mangrovi</name>
    <dbReference type="NCBI Taxonomy" id="2599600"/>
    <lineage>
        <taxon>Bacteria</taxon>
        <taxon>Pseudomonadati</taxon>
        <taxon>Pseudomonadota</taxon>
        <taxon>Alphaproteobacteria</taxon>
        <taxon>Hyphomicrobiales</taxon>
        <taxon>Phyllobacteriaceae</taxon>
        <taxon>Nitratireductor</taxon>
    </lineage>
</organism>
<dbReference type="KEGG" id="niy:FQ775_18185"/>
<feature type="transmembrane region" description="Helical" evidence="1">
    <location>
        <begin position="253"/>
        <end position="270"/>
    </location>
</feature>
<keyword evidence="3" id="KW-0808">Transferase</keyword>
<dbReference type="Proteomes" id="UP000321389">
    <property type="component" value="Chromosome"/>
</dbReference>
<dbReference type="GO" id="GO:0009103">
    <property type="term" value="P:lipopolysaccharide biosynthetic process"/>
    <property type="evidence" value="ECO:0007669"/>
    <property type="project" value="TreeGrafter"/>
</dbReference>
<keyword evidence="1" id="KW-1133">Transmembrane helix</keyword>
<proteinExistence type="predicted"/>
<feature type="transmembrane region" description="Helical" evidence="1">
    <location>
        <begin position="40"/>
        <end position="60"/>
    </location>
</feature>
<feature type="transmembrane region" description="Helical" evidence="1">
    <location>
        <begin position="291"/>
        <end position="309"/>
    </location>
</feature>
<dbReference type="RefSeq" id="WP_146300793.1">
    <property type="nucleotide sequence ID" value="NZ_CP042301.2"/>
</dbReference>
<dbReference type="GO" id="GO:0016020">
    <property type="term" value="C:membrane"/>
    <property type="evidence" value="ECO:0007669"/>
    <property type="project" value="TreeGrafter"/>
</dbReference>
<feature type="transmembrane region" description="Helical" evidence="1">
    <location>
        <begin position="172"/>
        <end position="192"/>
    </location>
</feature>
<keyword evidence="4" id="KW-1185">Reference proteome</keyword>
<feature type="transmembrane region" description="Helical" evidence="1">
    <location>
        <begin position="321"/>
        <end position="339"/>
    </location>
</feature>
<keyword evidence="3" id="KW-0012">Acyltransferase</keyword>
<dbReference type="EMBL" id="CP042301">
    <property type="protein sequence ID" value="QDZ02154.1"/>
    <property type="molecule type" value="Genomic_DNA"/>
</dbReference>
<dbReference type="InterPro" id="IPR002656">
    <property type="entry name" value="Acyl_transf_3_dom"/>
</dbReference>
<dbReference type="PANTHER" id="PTHR23028">
    <property type="entry name" value="ACETYLTRANSFERASE"/>
    <property type="match status" value="1"/>
</dbReference>
<dbReference type="Pfam" id="PF01757">
    <property type="entry name" value="Acyl_transf_3"/>
    <property type="match status" value="1"/>
</dbReference>
<sequence length="369" mass="41409">MQKPNTHYRIFETWRLVAALAIMMWHFLRFAPPGHEEASAALYRLMPLMEMFFMISGYLIMERYFDSLLSDAGSFRRYLIRRIARFYPLYLVTLAFFCVIALAIDAGIVSTGNPDRYDWSALPANLFLLQAWGLTDTLTFNYVAWSMSAEWFCYLLLPVIVLTFAWGGKPGLAALALLSIVALEVAVAAGVIPFDSWLEANTWGAYRAFADFALGAFVAMAARDSRWRLQSHLPAWLAFALAVAAMATRQDSYVIVALLGAAIFCAAVAERNRPEGSAYLAFLHPVGRVSLGIYLIHPVIESIFFAIIWRKLVEPTGMVSFYVFWLLPALVVIVVAILSDRYFERPVGKWITGRFAGGLAMRRPLAPAE</sequence>
<accession>A0A5B8L2C3</accession>
<protein>
    <submittedName>
        <fullName evidence="3">Acyltransferase</fullName>
    </submittedName>
</protein>
<name>A0A5B8L2C3_9HYPH</name>
<keyword evidence="1" id="KW-0472">Membrane</keyword>
<dbReference type="GO" id="GO:0016747">
    <property type="term" value="F:acyltransferase activity, transferring groups other than amino-acyl groups"/>
    <property type="evidence" value="ECO:0007669"/>
    <property type="project" value="InterPro"/>
</dbReference>